<evidence type="ECO:0000313" key="4">
    <source>
        <dbReference type="EMBL" id="BCO37752.1"/>
    </source>
</evidence>
<dbReference type="Pfam" id="PF12484">
    <property type="entry name" value="PPE-SVP"/>
    <property type="match status" value="1"/>
</dbReference>
<dbReference type="Proteomes" id="UP000595446">
    <property type="component" value="Chromosome"/>
</dbReference>
<evidence type="ECO:0000256" key="1">
    <source>
        <dbReference type="ARBA" id="ARBA00010652"/>
    </source>
</evidence>
<evidence type="ECO:0000259" key="2">
    <source>
        <dbReference type="Pfam" id="PF00823"/>
    </source>
</evidence>
<organism evidence="4 5">
    <name type="scientific">Mycobacterium heckeshornense</name>
    <dbReference type="NCBI Taxonomy" id="110505"/>
    <lineage>
        <taxon>Bacteria</taxon>
        <taxon>Bacillati</taxon>
        <taxon>Actinomycetota</taxon>
        <taxon>Actinomycetes</taxon>
        <taxon>Mycobacteriales</taxon>
        <taxon>Mycobacteriaceae</taxon>
        <taxon>Mycobacterium</taxon>
    </lineage>
</organism>
<proteinExistence type="inferred from homology"/>
<gene>
    <name evidence="4" type="primary">PPE31_6</name>
    <name evidence="4" type="ORF">MHEC_41850</name>
</gene>
<dbReference type="InterPro" id="IPR038332">
    <property type="entry name" value="PPE_sf"/>
</dbReference>
<dbReference type="EMBL" id="AP024237">
    <property type="protein sequence ID" value="BCO37752.1"/>
    <property type="molecule type" value="Genomic_DNA"/>
</dbReference>
<dbReference type="SUPFAM" id="SSF140459">
    <property type="entry name" value="PE/PPE dimer-like"/>
    <property type="match status" value="1"/>
</dbReference>
<reference evidence="4 5" key="1">
    <citation type="submission" date="2020-12" db="EMBL/GenBank/DDBJ databases">
        <title>Complete genome sequence of Mycobacterium heckeshornense JCM 15655T, closely related to a pathogenic non-tuberculous mycobacterial species Mycobacterium xenopi.</title>
        <authorList>
            <person name="Yoshida M."/>
            <person name="Fukano H."/>
            <person name="Asakura T."/>
            <person name="Suzuki M."/>
            <person name="Hoshino Y."/>
        </authorList>
    </citation>
    <scope>NUCLEOTIDE SEQUENCE [LARGE SCALE GENOMIC DNA]</scope>
    <source>
        <strain evidence="4 5">JCM 15655</strain>
    </source>
</reference>
<dbReference type="GO" id="GO:0052572">
    <property type="term" value="P:response to host immune response"/>
    <property type="evidence" value="ECO:0007669"/>
    <property type="project" value="TreeGrafter"/>
</dbReference>
<dbReference type="RefSeq" id="WP_048893484.1">
    <property type="nucleotide sequence ID" value="NZ_AP024237.1"/>
</dbReference>
<dbReference type="Gene3D" id="1.20.1260.20">
    <property type="entry name" value="PPE superfamily"/>
    <property type="match status" value="1"/>
</dbReference>
<dbReference type="InterPro" id="IPR000030">
    <property type="entry name" value="PPE_dom"/>
</dbReference>
<comment type="similarity">
    <text evidence="1">Belongs to the mycobacterial PPE family.</text>
</comment>
<evidence type="ECO:0000313" key="5">
    <source>
        <dbReference type="Proteomes" id="UP000595446"/>
    </source>
</evidence>
<dbReference type="AlphaFoldDB" id="A0A2G8BJ57"/>
<dbReference type="FunFam" id="1.20.1260.20:FF:000001">
    <property type="entry name" value="PPE family protein PPE41"/>
    <property type="match status" value="1"/>
</dbReference>
<name>A0A2G8BJ57_9MYCO</name>
<keyword evidence="5" id="KW-1185">Reference proteome</keyword>
<dbReference type="PANTHER" id="PTHR46766">
    <property type="entry name" value="GLUTAMINE-RICH PROTEIN 2"/>
    <property type="match status" value="1"/>
</dbReference>
<dbReference type="PANTHER" id="PTHR46766:SF1">
    <property type="entry name" value="GLUTAMINE-RICH PROTEIN 2"/>
    <property type="match status" value="1"/>
</dbReference>
<protein>
    <submittedName>
        <fullName evidence="4">PPE family protein</fullName>
    </submittedName>
</protein>
<evidence type="ECO:0000259" key="3">
    <source>
        <dbReference type="Pfam" id="PF12484"/>
    </source>
</evidence>
<feature type="domain" description="PPE" evidence="2">
    <location>
        <begin position="3"/>
        <end position="163"/>
    </location>
</feature>
<dbReference type="InterPro" id="IPR022171">
    <property type="entry name" value="PPE_C"/>
</dbReference>
<sequence length="388" mass="37884">MEFWALPPEINSARIYSGPGSGPLLTAATAWDELAATLHTTARAWQSVISGLTSGFWHGPASMSMATAGAHYISWLVSTCTHAEQTAARARAAAAAYEAARATIVPPPVIAANRSLLALLVATNVLGQNGPAIAATEAHYGQMWAQDVAVMSAYAAASAAASTSTPFTAPPAVTDPAGLARQSLAVAQAAGAAGAARTSAALSTAPRVMSAVPQALQELGSPGSGSSLLTALNTLNDHATAVSGHARTTFSALSFVTGAANLAKTVNVAGPASGAGIAAAGSGAAGMGFAGPVGLRTAGGAAVSAGMSRAVSVGSLSVPQSWATAANGVGPVSAALPSSGTAALPVHGIAGVPAVPVAGMTARSAGRLADASRFLLRPSMLPRWPAGG</sequence>
<feature type="domain" description="PPE family C-terminal" evidence="3">
    <location>
        <begin position="304"/>
        <end position="383"/>
    </location>
</feature>
<accession>A0A2G8BJ57</accession>
<dbReference type="OrthoDB" id="4764793at2"/>
<dbReference type="Pfam" id="PF00823">
    <property type="entry name" value="PPE"/>
    <property type="match status" value="1"/>
</dbReference>